<proteinExistence type="predicted"/>
<organism evidence="3 4">
    <name type="scientific">Streptomyces hydrogenans</name>
    <dbReference type="NCBI Taxonomy" id="1873719"/>
    <lineage>
        <taxon>Bacteria</taxon>
        <taxon>Bacillati</taxon>
        <taxon>Actinomycetota</taxon>
        <taxon>Actinomycetes</taxon>
        <taxon>Kitasatosporales</taxon>
        <taxon>Streptomycetaceae</taxon>
        <taxon>Streptomyces</taxon>
    </lineage>
</organism>
<dbReference type="InterPro" id="IPR045528">
    <property type="entry name" value="DO-GTPase2"/>
</dbReference>
<protein>
    <recommendedName>
        <fullName evidence="2">Double-GTPase 2 domain-containing protein</fullName>
    </recommendedName>
</protein>
<dbReference type="Pfam" id="PF19993">
    <property type="entry name" value="DO-GTPase2"/>
    <property type="match status" value="1"/>
</dbReference>
<keyword evidence="1" id="KW-0812">Transmembrane</keyword>
<comment type="caution">
    <text evidence="3">The sequence shown here is derived from an EMBL/GenBank/DDBJ whole genome shotgun (WGS) entry which is preliminary data.</text>
</comment>
<keyword evidence="4" id="KW-1185">Reference proteome</keyword>
<evidence type="ECO:0000259" key="2">
    <source>
        <dbReference type="Pfam" id="PF19993"/>
    </source>
</evidence>
<keyword evidence="1" id="KW-1133">Transmembrane helix</keyword>
<feature type="transmembrane region" description="Helical" evidence="1">
    <location>
        <begin position="12"/>
        <end position="36"/>
    </location>
</feature>
<keyword evidence="1" id="KW-0472">Membrane</keyword>
<name>A0ABQ3P4X4_9ACTN</name>
<dbReference type="EMBL" id="BNDW01000004">
    <property type="protein sequence ID" value="GHI20072.1"/>
    <property type="molecule type" value="Genomic_DNA"/>
</dbReference>
<feature type="transmembrane region" description="Helical" evidence="1">
    <location>
        <begin position="158"/>
        <end position="180"/>
    </location>
</feature>
<accession>A0ABQ3P4X4</accession>
<feature type="transmembrane region" description="Helical" evidence="1">
    <location>
        <begin position="129"/>
        <end position="152"/>
    </location>
</feature>
<reference evidence="3" key="1">
    <citation type="submission" date="2024-05" db="EMBL/GenBank/DDBJ databases">
        <title>Whole genome shotgun sequence of Streptomyces hydrogenans NBRC 13475.</title>
        <authorList>
            <person name="Komaki H."/>
            <person name="Tamura T."/>
        </authorList>
    </citation>
    <scope>NUCLEOTIDE SEQUENCE</scope>
    <source>
        <strain evidence="3">NBRC 13475</strain>
    </source>
</reference>
<evidence type="ECO:0000313" key="3">
    <source>
        <dbReference type="EMBL" id="GHI20072.1"/>
    </source>
</evidence>
<dbReference type="SUPFAM" id="SSF52540">
    <property type="entry name" value="P-loop containing nucleoside triphosphate hydrolases"/>
    <property type="match status" value="1"/>
</dbReference>
<dbReference type="Proteomes" id="UP001052739">
    <property type="component" value="Unassembled WGS sequence"/>
</dbReference>
<sequence>MTGSVDGGELTRLILTVLVALWAVTALAVCAGRAFWTLLRVTARAAVVALGPYDAGRSDQRVIPVDAEPALPSYWARQLWTDTAGVLGAGLRTPWRTWRDHWMKRVALRLLQRRRPSTGRRGANPLTRLWLWLMAPGTALGATLAVLLVAVLHGAALLVFGVLVTLVWTGWLLAVGLLRGTERAWLALRRVRPVCPHPGCHRPVPLAVHRCPQCATETHRELRPGRYGVFRHACRCGARLPSSLFTGRALVAAECPSCDRPLPPSLATTRVVHVPLIGASSSGKTMLMAAVVTGLRSWAANGRLTLDYASDADRHDSALLDRRLRDDDWALKTQGDQRAWMLLVGRGARRRLLYLYDPMGEALQGADRLREQQYLAHADGVLFVVDVLADRAVRQRIADGDATVAAGARPAAQGPTETFDGLSGELTALVGRRGRLPVAVVVTKRDVLDRIASLPPAGAQVDTWLTTLGLGGLVRNLTHQFATARYWSVSAFTATGTGALDPEGRRAAEPVLWLLARSGLRVGALVDARTGGAGVRGR</sequence>
<feature type="domain" description="Double-GTPase 2" evidence="2">
    <location>
        <begin position="274"/>
        <end position="498"/>
    </location>
</feature>
<gene>
    <name evidence="3" type="ORF">Shyd_14430</name>
</gene>
<dbReference type="InterPro" id="IPR027417">
    <property type="entry name" value="P-loop_NTPase"/>
</dbReference>
<evidence type="ECO:0000313" key="4">
    <source>
        <dbReference type="Proteomes" id="UP001052739"/>
    </source>
</evidence>
<evidence type="ECO:0000256" key="1">
    <source>
        <dbReference type="SAM" id="Phobius"/>
    </source>
</evidence>